<name>A0A6A4W250_AMPAM</name>
<organism evidence="2 3">
    <name type="scientific">Amphibalanus amphitrite</name>
    <name type="common">Striped barnacle</name>
    <name type="synonym">Balanus amphitrite</name>
    <dbReference type="NCBI Taxonomy" id="1232801"/>
    <lineage>
        <taxon>Eukaryota</taxon>
        <taxon>Metazoa</taxon>
        <taxon>Ecdysozoa</taxon>
        <taxon>Arthropoda</taxon>
        <taxon>Crustacea</taxon>
        <taxon>Multicrustacea</taxon>
        <taxon>Cirripedia</taxon>
        <taxon>Thoracica</taxon>
        <taxon>Thoracicalcarea</taxon>
        <taxon>Balanomorpha</taxon>
        <taxon>Balanoidea</taxon>
        <taxon>Balanidae</taxon>
        <taxon>Amphibalaninae</taxon>
        <taxon>Amphibalanus</taxon>
    </lineage>
</organism>
<comment type="caution">
    <text evidence="2">The sequence shown here is derived from an EMBL/GenBank/DDBJ whole genome shotgun (WGS) entry which is preliminary data.</text>
</comment>
<protein>
    <submittedName>
        <fullName evidence="2">Polynucleotide 5'-hydroxyl-kinase NOL9</fullName>
    </submittedName>
</protein>
<dbReference type="Pfam" id="PF25467">
    <property type="entry name" value="NOL9_C"/>
    <property type="match status" value="1"/>
</dbReference>
<dbReference type="AlphaFoldDB" id="A0A6A4W250"/>
<feature type="domain" description="NOL9 C-terminal" evidence="1">
    <location>
        <begin position="136"/>
        <end position="240"/>
    </location>
</feature>
<proteinExistence type="predicted"/>
<dbReference type="GO" id="GO:0016301">
    <property type="term" value="F:kinase activity"/>
    <property type="evidence" value="ECO:0007669"/>
    <property type="project" value="UniProtKB-KW"/>
</dbReference>
<gene>
    <name evidence="2" type="primary">NOL9</name>
    <name evidence="2" type="ORF">FJT64_027358</name>
</gene>
<evidence type="ECO:0000313" key="2">
    <source>
        <dbReference type="EMBL" id="KAF0300033.1"/>
    </source>
</evidence>
<dbReference type="Proteomes" id="UP000440578">
    <property type="component" value="Unassembled WGS sequence"/>
</dbReference>
<keyword evidence="2" id="KW-0418">Kinase</keyword>
<keyword evidence="2" id="KW-0808">Transferase</keyword>
<accession>A0A6A4W250</accession>
<evidence type="ECO:0000259" key="1">
    <source>
        <dbReference type="Pfam" id="PF25467"/>
    </source>
</evidence>
<sequence>MYLLFHFFSGDTSTRLKCLGEDLLLEVLGMTQPTDLLEVRHPYKDNFNFAQPLTPARVNECGRSWLIERYLLPDAPLRPAVSYRYSALYSPGELTRERAQTRQRSQASTLAPWMYRQLNTTAFVASLEQEDRLLCQITPVCVAWSSLAVEVMGQRVLPPHLMHAVNGTVVALCRSEPATWLRPDDPSMFALLPRPRDTPTCLGFGLVRGVDPERRLLYLLTDLSPERLGEVNTLLRGPHHLLDVFLAGSGLRSWTPALTKGAPSTPLSQPNQRIKVARRTVFNR</sequence>
<evidence type="ECO:0000313" key="3">
    <source>
        <dbReference type="Proteomes" id="UP000440578"/>
    </source>
</evidence>
<dbReference type="InterPro" id="IPR057570">
    <property type="entry name" value="NOL9_C"/>
</dbReference>
<dbReference type="EMBL" id="VIIS01001299">
    <property type="protein sequence ID" value="KAF0300033.1"/>
    <property type="molecule type" value="Genomic_DNA"/>
</dbReference>
<reference evidence="2 3" key="1">
    <citation type="submission" date="2019-07" db="EMBL/GenBank/DDBJ databases">
        <title>Draft genome assembly of a fouling barnacle, Amphibalanus amphitrite (Darwin, 1854): The first reference genome for Thecostraca.</title>
        <authorList>
            <person name="Kim W."/>
        </authorList>
    </citation>
    <scope>NUCLEOTIDE SEQUENCE [LARGE SCALE GENOMIC DNA]</scope>
    <source>
        <strain evidence="2">SNU_AA5</strain>
        <tissue evidence="2">Soma without cirri and trophi</tissue>
    </source>
</reference>
<dbReference type="OrthoDB" id="2405412at2759"/>
<keyword evidence="3" id="KW-1185">Reference proteome</keyword>